<proteinExistence type="predicted"/>
<dbReference type="Proteomes" id="UP000198728">
    <property type="component" value="Unassembled WGS sequence"/>
</dbReference>
<dbReference type="Gene3D" id="3.40.190.170">
    <property type="entry name" value="Bacterial extracellular solute-binding protein, family 7"/>
    <property type="match status" value="1"/>
</dbReference>
<dbReference type="GO" id="GO:0042597">
    <property type="term" value="C:periplasmic space"/>
    <property type="evidence" value="ECO:0007669"/>
    <property type="project" value="UniProtKB-SubCell"/>
</dbReference>
<evidence type="ECO:0000313" key="5">
    <source>
        <dbReference type="EMBL" id="SFC29569.1"/>
    </source>
</evidence>
<dbReference type="InterPro" id="IPR018389">
    <property type="entry name" value="DctP_fam"/>
</dbReference>
<organism evidence="5 6">
    <name type="scientific">Tropicimonas isoalkanivorans</name>
    <dbReference type="NCBI Taxonomy" id="441112"/>
    <lineage>
        <taxon>Bacteria</taxon>
        <taxon>Pseudomonadati</taxon>
        <taxon>Pseudomonadota</taxon>
        <taxon>Alphaproteobacteria</taxon>
        <taxon>Rhodobacterales</taxon>
        <taxon>Roseobacteraceae</taxon>
        <taxon>Tropicimonas</taxon>
    </lineage>
</organism>
<dbReference type="AlphaFoldDB" id="A0A1I1HZD6"/>
<accession>A0A1I1HZD6</accession>
<evidence type="ECO:0000256" key="1">
    <source>
        <dbReference type="ARBA" id="ARBA00004418"/>
    </source>
</evidence>
<dbReference type="InterPro" id="IPR038404">
    <property type="entry name" value="TRAP_DctP_sf"/>
</dbReference>
<dbReference type="PANTHER" id="PTHR33376">
    <property type="match status" value="1"/>
</dbReference>
<keyword evidence="6" id="KW-1185">Reference proteome</keyword>
<dbReference type="OrthoDB" id="9769667at2"/>
<evidence type="ECO:0000313" key="6">
    <source>
        <dbReference type="Proteomes" id="UP000198728"/>
    </source>
</evidence>
<dbReference type="PANTHER" id="PTHR33376:SF15">
    <property type="entry name" value="BLL6794 PROTEIN"/>
    <property type="match status" value="1"/>
</dbReference>
<comment type="subcellular location">
    <subcellularLocation>
        <location evidence="1">Periplasm</location>
    </subcellularLocation>
</comment>
<evidence type="ECO:0000256" key="2">
    <source>
        <dbReference type="ARBA" id="ARBA00022729"/>
    </source>
</evidence>
<dbReference type="Pfam" id="PF03480">
    <property type="entry name" value="DctP"/>
    <property type="match status" value="1"/>
</dbReference>
<keyword evidence="3" id="KW-0574">Periplasm</keyword>
<dbReference type="NCBIfam" id="NF037995">
    <property type="entry name" value="TRAP_S1"/>
    <property type="match status" value="1"/>
</dbReference>
<protein>
    <submittedName>
        <fullName evidence="5">TRAP-type C4-dicarboxylate transport system, substrate-binding protein</fullName>
    </submittedName>
</protein>
<dbReference type="STRING" id="441112.SAMN04488094_103347"/>
<keyword evidence="2 4" id="KW-0732">Signal</keyword>
<dbReference type="RefSeq" id="WP_093360307.1">
    <property type="nucleotide sequence ID" value="NZ_FOLG01000003.1"/>
</dbReference>
<feature type="signal peptide" evidence="4">
    <location>
        <begin position="1"/>
        <end position="21"/>
    </location>
</feature>
<evidence type="ECO:0000256" key="4">
    <source>
        <dbReference type="SAM" id="SignalP"/>
    </source>
</evidence>
<dbReference type="GO" id="GO:0055085">
    <property type="term" value="P:transmembrane transport"/>
    <property type="evidence" value="ECO:0007669"/>
    <property type="project" value="InterPro"/>
</dbReference>
<dbReference type="EMBL" id="FOLG01000003">
    <property type="protein sequence ID" value="SFC29569.1"/>
    <property type="molecule type" value="Genomic_DNA"/>
</dbReference>
<reference evidence="5 6" key="1">
    <citation type="submission" date="2016-10" db="EMBL/GenBank/DDBJ databases">
        <authorList>
            <person name="de Groot N.N."/>
        </authorList>
    </citation>
    <scope>NUCLEOTIDE SEQUENCE [LARGE SCALE GENOMIC DNA]</scope>
    <source>
        <strain evidence="5 6">DSM 19548</strain>
    </source>
</reference>
<evidence type="ECO:0000256" key="3">
    <source>
        <dbReference type="ARBA" id="ARBA00022764"/>
    </source>
</evidence>
<sequence>MTIRNTALAFAASVAALPATADELIYNTGLGPTHPTVTDVMEPMAAWIAEQTDGQTTMKVVTAGALAGIRETLSAVQSGAVELGLVNFNYTPDVWPVTAALGSLSLIGKDNRVMTAAAAQSYLLDCERCQAEYEAAGVVPLFVYSTTPFKLMCRGIEPLTPEAMVGVKMRASAGVAQAAAALGATPLNMQSTETYEGVQRGAINCDSGSVSWLKTYNFGEVMSVVVNQSFGVSYNTGLMTFGQDAWQDVSPEAKDAIFSYLAKGFTDISRGYIKADEAARAEFEPKGVKFVDPDPSFGVRMDAIVNEQFRLIVDQATARGVSDVDAELTMLTNNVAKWTEIVDGIGTGDWGDAEWQAYQDAVQTEIVDRLERKLATPAQ</sequence>
<feature type="chain" id="PRO_5011686854" evidence="4">
    <location>
        <begin position="22"/>
        <end position="379"/>
    </location>
</feature>
<name>A0A1I1HZD6_9RHOB</name>
<gene>
    <name evidence="5" type="ORF">SAMN04488094_103347</name>
</gene>